<evidence type="ECO:0000313" key="2">
    <source>
        <dbReference type="EMBL" id="AWK87475.1"/>
    </source>
</evidence>
<organism evidence="2 3">
    <name type="scientific">Azospirillum thermophilum</name>
    <dbReference type="NCBI Taxonomy" id="2202148"/>
    <lineage>
        <taxon>Bacteria</taxon>
        <taxon>Pseudomonadati</taxon>
        <taxon>Pseudomonadota</taxon>
        <taxon>Alphaproteobacteria</taxon>
        <taxon>Rhodospirillales</taxon>
        <taxon>Azospirillaceae</taxon>
        <taxon>Azospirillum</taxon>
    </lineage>
</organism>
<dbReference type="EMBL" id="CP029353">
    <property type="protein sequence ID" value="AWK87475.1"/>
    <property type="molecule type" value="Genomic_DNA"/>
</dbReference>
<dbReference type="Proteomes" id="UP000245629">
    <property type="component" value="Chromosome 2"/>
</dbReference>
<gene>
    <name evidence="2" type="ORF">DEW08_15710</name>
</gene>
<evidence type="ECO:0000313" key="3">
    <source>
        <dbReference type="Proteomes" id="UP000245629"/>
    </source>
</evidence>
<reference evidence="3" key="1">
    <citation type="submission" date="2018-05" db="EMBL/GenBank/DDBJ databases">
        <title>Azospirillum thermophila sp. nov., a novel isolated from hot spring.</title>
        <authorList>
            <person name="Zhao Z."/>
        </authorList>
    </citation>
    <scope>NUCLEOTIDE SEQUENCE [LARGE SCALE GENOMIC DNA]</scope>
    <source>
        <strain evidence="3">CFH 70021</strain>
    </source>
</reference>
<protein>
    <submittedName>
        <fullName evidence="2">Uncharacterized protein</fullName>
    </submittedName>
</protein>
<feature type="compositionally biased region" description="Basic and acidic residues" evidence="1">
    <location>
        <begin position="30"/>
        <end position="41"/>
    </location>
</feature>
<proteinExistence type="predicted"/>
<dbReference type="KEGG" id="azz:DEW08_15710"/>
<accession>A0A2S2CSS8</accession>
<evidence type="ECO:0000256" key="1">
    <source>
        <dbReference type="SAM" id="MobiDB-lite"/>
    </source>
</evidence>
<dbReference type="OrthoDB" id="7366267at2"/>
<dbReference type="AlphaFoldDB" id="A0A2S2CSS8"/>
<name>A0A2S2CSS8_9PROT</name>
<sequence>MFTKLLVIVLVIVGVWYGWRWVNRVQSVGRERMRDKRREAPAARSAAGGGGGSARGGSARDGAMSTALDAEDMEKCPECGAYVAPRSAVSCGRPACPYGR</sequence>
<keyword evidence="3" id="KW-1185">Reference proteome</keyword>
<dbReference type="RefSeq" id="WP_109328670.1">
    <property type="nucleotide sequence ID" value="NZ_CP029353.1"/>
</dbReference>
<feature type="region of interest" description="Disordered" evidence="1">
    <location>
        <begin position="30"/>
        <end position="64"/>
    </location>
</feature>